<dbReference type="InterPro" id="IPR057101">
    <property type="entry name" value="MBB1"/>
</dbReference>
<dbReference type="Pfam" id="PF23508">
    <property type="entry name" value="MBB1"/>
    <property type="match status" value="1"/>
</dbReference>
<organism evidence="1 2">
    <name type="scientific">Candida metapsilosis</name>
    <dbReference type="NCBI Taxonomy" id="273372"/>
    <lineage>
        <taxon>Eukaryota</taxon>
        <taxon>Fungi</taxon>
        <taxon>Dikarya</taxon>
        <taxon>Ascomycota</taxon>
        <taxon>Saccharomycotina</taxon>
        <taxon>Pichiomycetes</taxon>
        <taxon>Debaryomycetaceae</taxon>
        <taxon>Candida/Lodderomyces clade</taxon>
        <taxon>Candida</taxon>
    </lineage>
</organism>
<sequence length="109" mass="12836">MPIELSQPPTELPQPSTEIWIGDITDNREALRLFKKEPASIVVYDFDFDSNARYLFYILFREERPHWTLLIRDGIFIAYHIVLTGGEFTRIDYPGYSIIRDKEVLSKLL</sequence>
<name>A0A8H7ZF39_9ASCO</name>
<dbReference type="OrthoDB" id="4038584at2759"/>
<comment type="caution">
    <text evidence="1">The sequence shown here is derived from an EMBL/GenBank/DDBJ whole genome shotgun (WGS) entry which is preliminary data.</text>
</comment>
<keyword evidence="2" id="KW-1185">Reference proteome</keyword>
<dbReference type="RefSeq" id="XP_067546929.1">
    <property type="nucleotide sequence ID" value="XM_067694626.1"/>
</dbReference>
<protein>
    <submittedName>
        <fullName evidence="1">Uncharacterized protein</fullName>
    </submittedName>
</protein>
<dbReference type="AlphaFoldDB" id="A0A8H7ZF39"/>
<evidence type="ECO:0000313" key="1">
    <source>
        <dbReference type="EMBL" id="KAG5417813.1"/>
    </source>
</evidence>
<gene>
    <name evidence="1" type="ORF">I9W82_005449</name>
</gene>
<proteinExistence type="predicted"/>
<dbReference type="GeneID" id="93654078"/>
<dbReference type="Proteomes" id="UP000669133">
    <property type="component" value="Unassembled WGS sequence"/>
</dbReference>
<accession>A0A8H7ZF39</accession>
<reference evidence="1 2" key="1">
    <citation type="submission" date="2020-12" db="EMBL/GenBank/DDBJ databases">
        <title>Effect of drift, selection, and recombination on the evolution of hybrid genomes in Candida yeast pathogens.</title>
        <authorList>
            <person name="Mixao V."/>
            <person name="Ksiezopolska E."/>
            <person name="Saus E."/>
            <person name="Boekhout T."/>
            <person name="Gacser A."/>
            <person name="Gabaldon T."/>
        </authorList>
    </citation>
    <scope>NUCLEOTIDE SEQUENCE [LARGE SCALE GENOMIC DNA]</scope>
    <source>
        <strain evidence="1 2">BP57</strain>
    </source>
</reference>
<evidence type="ECO:0000313" key="2">
    <source>
        <dbReference type="Proteomes" id="UP000669133"/>
    </source>
</evidence>
<dbReference type="EMBL" id="JAEOAQ010000007">
    <property type="protein sequence ID" value="KAG5417813.1"/>
    <property type="molecule type" value="Genomic_DNA"/>
</dbReference>